<sequence length="347" mass="40396">MDNNLDQSKDFLFYSSNDGRIKVQVIVDGVNDTILTTQKGMSEIFGVDVRTISYHLKSIFQSKELIEEAVIQKNWITASDGKRYLTSIYNLDAIIAVGYRVNSFRATQFRIWATSILKEYLIKGFALDDERLKQGNHLFGKDFFKELVERIQEIRASERMFYDKITDIFKDCSIDYDPKSLISRKFYAAIQNKFHYAIHQHTAAEILCERADSSKPYMGLTNWKSQKKGGKIYKSDVIKAKNYLSEDEIKSLNRLVNMFLDYAEHLAEKGKGEYKMADWAKRLEMFLNFNEYPVLTNAGKVKADIAKHFAETEYDKFRVIQDREYESDFNRLIEASHNGLPTEERNG</sequence>
<dbReference type="Pfam" id="PF13310">
    <property type="entry name" value="Virulence_RhuM"/>
    <property type="match status" value="1"/>
</dbReference>
<dbReference type="PIRSF" id="PIRSF015268">
    <property type="entry name" value="Virulence_RhuM"/>
    <property type="match status" value="1"/>
</dbReference>
<dbReference type="RefSeq" id="WP_004380467.1">
    <property type="nucleotide sequence ID" value="NZ_JH114216.1"/>
</dbReference>
<evidence type="ECO:0000313" key="1">
    <source>
        <dbReference type="EMBL" id="EGV30903.1"/>
    </source>
</evidence>
<dbReference type="PATRIC" id="fig|702438.4.peg.1472"/>
<accession>G1WC74</accession>
<dbReference type="PANTHER" id="PTHR35810">
    <property type="entry name" value="CYTOPLASMIC PROTEIN-RELATED"/>
    <property type="match status" value="1"/>
</dbReference>
<dbReference type="AlphaFoldDB" id="G1WC74"/>
<organism evidence="1 2">
    <name type="scientific">Segatella oulorum F0390</name>
    <dbReference type="NCBI Taxonomy" id="702438"/>
    <lineage>
        <taxon>Bacteria</taxon>
        <taxon>Pseudomonadati</taxon>
        <taxon>Bacteroidota</taxon>
        <taxon>Bacteroidia</taxon>
        <taxon>Bacteroidales</taxon>
        <taxon>Prevotellaceae</taxon>
        <taxon>Segatella</taxon>
    </lineage>
</organism>
<evidence type="ECO:0008006" key="3">
    <source>
        <dbReference type="Google" id="ProtNLM"/>
    </source>
</evidence>
<evidence type="ECO:0000313" key="2">
    <source>
        <dbReference type="Proteomes" id="UP000005141"/>
    </source>
</evidence>
<reference evidence="1 2" key="1">
    <citation type="submission" date="2011-07" db="EMBL/GenBank/DDBJ databases">
        <title>The Genome Sequence of Prevotella oulorum F0390.</title>
        <authorList>
            <consortium name="The Broad Institute Genome Sequencing Platform"/>
            <consortium name="The Broad Institute Genome Sequencing Center for Infectious Disease"/>
            <person name="Earl A."/>
            <person name="Ward D."/>
            <person name="Feldgarden M."/>
            <person name="Gevers D."/>
            <person name="Izard J."/>
            <person name="Ganesan A."/>
            <person name="Baranova O.V."/>
            <person name="Blanton J.M."/>
            <person name="Tanner A.C."/>
            <person name="Dewhirst F.E."/>
            <person name="Young S.K."/>
            <person name="Zeng Q."/>
            <person name="Gargeya S."/>
            <person name="Fitzgerald M."/>
            <person name="Haas B."/>
            <person name="Abouelleil A."/>
            <person name="Alvarado L."/>
            <person name="Arachchi H.M."/>
            <person name="Berlin A."/>
            <person name="Brown A."/>
            <person name="Chapman S.B."/>
            <person name="Chen Z."/>
            <person name="Dunbar C."/>
            <person name="Freedman E."/>
            <person name="Gearin G."/>
            <person name="Gellesch M."/>
            <person name="Goldberg J."/>
            <person name="Griggs A."/>
            <person name="Gujja S."/>
            <person name="Heiman D."/>
            <person name="Howarth C."/>
            <person name="Larson L."/>
            <person name="Lui A."/>
            <person name="MacDonald P.J.P."/>
            <person name="Mehta T."/>
            <person name="Montmayeur A."/>
            <person name="Murphy C."/>
            <person name="Neiman D."/>
            <person name="Pearson M."/>
            <person name="Priest M."/>
            <person name="Roberts A."/>
            <person name="Saif S."/>
            <person name="Shea T."/>
            <person name="Shenoy N."/>
            <person name="Sisk P."/>
            <person name="Stolte C."/>
            <person name="Sykes S."/>
            <person name="Wortman J."/>
            <person name="Nusbaum C."/>
            <person name="Birren B."/>
        </authorList>
    </citation>
    <scope>NUCLEOTIDE SEQUENCE [LARGE SCALE GENOMIC DNA]</scope>
    <source>
        <strain evidence="1 2">F0390</strain>
    </source>
</reference>
<dbReference type="Proteomes" id="UP000005141">
    <property type="component" value="Unassembled WGS sequence"/>
</dbReference>
<name>G1WC74_9BACT</name>
<dbReference type="OrthoDB" id="9802752at2"/>
<dbReference type="GeneID" id="95426046"/>
<dbReference type="eggNOG" id="COG3943">
    <property type="taxonomic scope" value="Bacteria"/>
</dbReference>
<dbReference type="InterPro" id="IPR011204">
    <property type="entry name" value="Virulence_RhuM-like"/>
</dbReference>
<dbReference type="PANTHER" id="PTHR35810:SF1">
    <property type="entry name" value="CYTOPLASMIC PROTEIN"/>
    <property type="match status" value="1"/>
</dbReference>
<dbReference type="HOGENOM" id="CLU_048266_0_0_10"/>
<gene>
    <name evidence="1" type="ORF">HMPREF9431_01425</name>
</gene>
<protein>
    <recommendedName>
        <fullName evidence="3">Bro-N domain-containing protein</fullName>
    </recommendedName>
</protein>
<keyword evidence="2" id="KW-1185">Reference proteome</keyword>
<dbReference type="EMBL" id="ADGI01000049">
    <property type="protein sequence ID" value="EGV30903.1"/>
    <property type="molecule type" value="Genomic_DNA"/>
</dbReference>
<comment type="caution">
    <text evidence="1">The sequence shown here is derived from an EMBL/GenBank/DDBJ whole genome shotgun (WGS) entry which is preliminary data.</text>
</comment>
<proteinExistence type="predicted"/>